<keyword evidence="2 4" id="KW-0378">Hydrolase</keyword>
<feature type="binding site" evidence="4">
    <location>
        <position position="254"/>
    </location>
    <ligand>
        <name>pyridoxal 5'-phosphate</name>
        <dbReference type="ChEBI" id="CHEBI:597326"/>
    </ligand>
</feature>
<protein>
    <recommendedName>
        <fullName evidence="4 5">Kynureninase</fullName>
        <ecNumber evidence="4 5">3.7.1.3</ecNumber>
    </recommendedName>
    <alternativeName>
        <fullName evidence="4">L-kynurenine hydrolase</fullName>
    </alternativeName>
</protein>
<gene>
    <name evidence="4" type="primary">kynU</name>
    <name evidence="7" type="ORF">FX988_03995</name>
</gene>
<dbReference type="GO" id="GO:0009435">
    <property type="term" value="P:NAD+ biosynthetic process"/>
    <property type="evidence" value="ECO:0007669"/>
    <property type="project" value="UniProtKB-UniRule"/>
</dbReference>
<dbReference type="GO" id="GO:0019805">
    <property type="term" value="P:quinolinate biosynthetic process"/>
    <property type="evidence" value="ECO:0007669"/>
    <property type="project" value="UniProtKB-UniRule"/>
</dbReference>
<dbReference type="GO" id="GO:0043420">
    <property type="term" value="P:anthranilate metabolic process"/>
    <property type="evidence" value="ECO:0007669"/>
    <property type="project" value="TreeGrafter"/>
</dbReference>
<comment type="function">
    <text evidence="4 6">Catalyzes the cleavage of L-kynurenine (L-Kyn) and L-3-hydroxykynurenine (L-3OHKyn) into anthranilic acid (AA) and 3-hydroxyanthranilic acid (3-OHAA), respectively.</text>
</comment>
<keyword evidence="8" id="KW-1185">Reference proteome</keyword>
<dbReference type="Proteomes" id="UP000464524">
    <property type="component" value="Chromosome"/>
</dbReference>
<dbReference type="SUPFAM" id="SSF53383">
    <property type="entry name" value="PLP-dependent transferases"/>
    <property type="match status" value="1"/>
</dbReference>
<feature type="binding site" evidence="4">
    <location>
        <position position="199"/>
    </location>
    <ligand>
        <name>pyridoxal 5'-phosphate</name>
        <dbReference type="ChEBI" id="CHEBI:597326"/>
    </ligand>
</feature>
<dbReference type="EMBL" id="CP047656">
    <property type="protein sequence ID" value="QHJ13722.1"/>
    <property type="molecule type" value="Genomic_DNA"/>
</dbReference>
<dbReference type="InterPro" id="IPR010111">
    <property type="entry name" value="Kynureninase"/>
</dbReference>
<dbReference type="PIRSF" id="PIRSF038800">
    <property type="entry name" value="KYNU"/>
    <property type="match status" value="1"/>
</dbReference>
<name>A0A857JQM2_9ALTE</name>
<dbReference type="GO" id="GO:0030170">
    <property type="term" value="F:pyridoxal phosphate binding"/>
    <property type="evidence" value="ECO:0007669"/>
    <property type="project" value="UniProtKB-UniRule"/>
</dbReference>
<feature type="binding site" evidence="4">
    <location>
        <position position="202"/>
    </location>
    <ligand>
        <name>pyridoxal 5'-phosphate</name>
        <dbReference type="ChEBI" id="CHEBI:597326"/>
    </ligand>
</feature>
<feature type="binding site" evidence="4">
    <location>
        <position position="99"/>
    </location>
    <ligand>
        <name>pyridoxal 5'-phosphate</name>
        <dbReference type="ChEBI" id="CHEBI:597326"/>
    </ligand>
</feature>
<feature type="binding site" evidence="4">
    <location>
        <position position="280"/>
    </location>
    <ligand>
        <name>pyridoxal 5'-phosphate</name>
        <dbReference type="ChEBI" id="CHEBI:597326"/>
    </ligand>
</feature>
<evidence type="ECO:0000256" key="1">
    <source>
        <dbReference type="ARBA" id="ARBA00022642"/>
    </source>
</evidence>
<evidence type="ECO:0000256" key="4">
    <source>
        <dbReference type="HAMAP-Rule" id="MF_01970"/>
    </source>
</evidence>
<comment type="catalytic activity">
    <reaction evidence="6">
        <text>3-hydroxy-L-kynurenine + H2O = 3-hydroxyanthranilate + L-alanine + H(+)</text>
        <dbReference type="Rhea" id="RHEA:25143"/>
        <dbReference type="ChEBI" id="CHEBI:15377"/>
        <dbReference type="ChEBI" id="CHEBI:15378"/>
        <dbReference type="ChEBI" id="CHEBI:36559"/>
        <dbReference type="ChEBI" id="CHEBI:57972"/>
        <dbReference type="ChEBI" id="CHEBI:58125"/>
        <dbReference type="EC" id="3.7.1.3"/>
    </reaction>
</comment>
<feature type="modified residue" description="N6-(pyridoxal phosphate)lysine" evidence="4">
    <location>
        <position position="225"/>
    </location>
</feature>
<dbReference type="InterPro" id="IPR015421">
    <property type="entry name" value="PyrdxlP-dep_Trfase_major"/>
</dbReference>
<reference evidence="7 8" key="1">
    <citation type="submission" date="2019-12" db="EMBL/GenBank/DDBJ databases">
        <title>Genome sequencing and assembly of endphytes of Porphyra tenera.</title>
        <authorList>
            <person name="Park J.M."/>
            <person name="Shin R."/>
            <person name="Jo S.H."/>
        </authorList>
    </citation>
    <scope>NUCLEOTIDE SEQUENCE [LARGE SCALE GENOMIC DNA]</scope>
    <source>
        <strain evidence="7 8">GPM4</strain>
    </source>
</reference>
<feature type="binding site" evidence="4">
    <location>
        <position position="100"/>
    </location>
    <ligand>
        <name>pyridoxal 5'-phosphate</name>
        <dbReference type="ChEBI" id="CHEBI:597326"/>
    </ligand>
</feature>
<dbReference type="PANTHER" id="PTHR14084">
    <property type="entry name" value="KYNURENINASE"/>
    <property type="match status" value="1"/>
</dbReference>
<dbReference type="HAMAP" id="MF_01970">
    <property type="entry name" value="Kynureninase"/>
    <property type="match status" value="1"/>
</dbReference>
<comment type="cofactor">
    <cofactor evidence="4 6">
        <name>pyridoxal 5'-phosphate</name>
        <dbReference type="ChEBI" id="CHEBI:597326"/>
    </cofactor>
</comment>
<dbReference type="Pfam" id="PF22580">
    <property type="entry name" value="KYNU_C"/>
    <property type="match status" value="1"/>
</dbReference>
<comment type="subunit">
    <text evidence="4 6">Homodimer.</text>
</comment>
<comment type="pathway">
    <text evidence="4 6">Cofactor biosynthesis; NAD(+) biosynthesis; quinolinate from L-kynurenine: step 2/3.</text>
</comment>
<dbReference type="GO" id="GO:0005737">
    <property type="term" value="C:cytoplasm"/>
    <property type="evidence" value="ECO:0007669"/>
    <property type="project" value="UniProtKB-UniRule"/>
</dbReference>
<evidence type="ECO:0000313" key="8">
    <source>
        <dbReference type="Proteomes" id="UP000464524"/>
    </source>
</evidence>
<dbReference type="RefSeq" id="WP_160181798.1">
    <property type="nucleotide sequence ID" value="NZ_CP047656.1"/>
</dbReference>
<keyword evidence="1 4" id="KW-0662">Pyridine nucleotide biosynthesis</keyword>
<dbReference type="PANTHER" id="PTHR14084:SF0">
    <property type="entry name" value="KYNURENINASE"/>
    <property type="match status" value="1"/>
</dbReference>
<dbReference type="InterPro" id="IPR015422">
    <property type="entry name" value="PyrdxlP-dep_Trfase_small"/>
</dbReference>
<dbReference type="NCBIfam" id="TIGR01814">
    <property type="entry name" value="kynureninase"/>
    <property type="match status" value="1"/>
</dbReference>
<comment type="similarity">
    <text evidence="4 6">Belongs to the kynureninase family.</text>
</comment>
<evidence type="ECO:0000256" key="5">
    <source>
        <dbReference type="NCBIfam" id="TIGR01814"/>
    </source>
</evidence>
<sequence>MSKVSEEQIAQWDLIDPLADKRQLFKLPEKGVYLDGNSLGPMPFSAAERAKEVLERQWANDLITSWNKHSWIDLPTTVGEKIAPLIGAGPGQVICCDSTSINLFKVLSSALSLQPSRSVVLSLAGNFPTDLYMVEGVASLLGEDACHLNLVSEDGLEDALTSEVAVLMLTQVDFRSGRLLDMQRITQKAHEQGILVIWDLAHSAGALPVRLDDCEVDFAVGCGYKYLNGGPGAPAFVYVATHLQSRVTQPLKGWMGHKQPFAFSQSYAQSQSITQFLCGTPSVVSMSVLDAALTVFNDVDMQQVREKSEALGELFIALVEEEEKLADLKLESPKAPQARGSQLAFSHEHAHGICQALIDKGVIADFRAPNILRFGLTPLYLRYQDIQDSVQTLTHIMEQKIYLQAQFNVHHKVT</sequence>
<dbReference type="AlphaFoldDB" id="A0A857JQM2"/>
<dbReference type="InterPro" id="IPR015424">
    <property type="entry name" value="PyrdxlP-dep_Trfase"/>
</dbReference>
<dbReference type="OrthoDB" id="9812626at2"/>
<dbReference type="UniPathway" id="UPA00253">
    <property type="reaction ID" value="UER00329"/>
</dbReference>
<proteinExistence type="inferred from homology"/>
<evidence type="ECO:0000256" key="6">
    <source>
        <dbReference type="PIRNR" id="PIRNR038800"/>
    </source>
</evidence>
<evidence type="ECO:0000256" key="3">
    <source>
        <dbReference type="ARBA" id="ARBA00022898"/>
    </source>
</evidence>
<feature type="binding site" evidence="4">
    <location>
        <position position="224"/>
    </location>
    <ligand>
        <name>pyridoxal 5'-phosphate</name>
        <dbReference type="ChEBI" id="CHEBI:597326"/>
    </ligand>
</feature>
<dbReference type="Gene3D" id="3.40.640.10">
    <property type="entry name" value="Type I PLP-dependent aspartate aminotransferase-like (Major domain)"/>
    <property type="match status" value="1"/>
</dbReference>
<organism evidence="7 8">
    <name type="scientific">Paraglaciecola mesophila</name>
    <dbReference type="NCBI Taxonomy" id="197222"/>
    <lineage>
        <taxon>Bacteria</taxon>
        <taxon>Pseudomonadati</taxon>
        <taxon>Pseudomonadota</taxon>
        <taxon>Gammaproteobacteria</taxon>
        <taxon>Alteromonadales</taxon>
        <taxon>Alteromonadaceae</taxon>
        <taxon>Paraglaciecola</taxon>
    </lineage>
</organism>
<comment type="pathway">
    <text evidence="4 6">Amino-acid degradation; L-kynurenine degradation; L-alanine and anthranilate from L-kynurenine: step 1/1.</text>
</comment>
<dbReference type="GO" id="GO:0030429">
    <property type="term" value="F:kynureninase activity"/>
    <property type="evidence" value="ECO:0007669"/>
    <property type="project" value="UniProtKB-UniRule"/>
</dbReference>
<dbReference type="Gene3D" id="3.90.1150.10">
    <property type="entry name" value="Aspartate Aminotransferase, domain 1"/>
    <property type="match status" value="1"/>
</dbReference>
<comment type="catalytic activity">
    <reaction evidence="4 6">
        <text>L-kynurenine + H2O = anthranilate + L-alanine + H(+)</text>
        <dbReference type="Rhea" id="RHEA:16813"/>
        <dbReference type="ChEBI" id="CHEBI:15377"/>
        <dbReference type="ChEBI" id="CHEBI:15378"/>
        <dbReference type="ChEBI" id="CHEBI:16567"/>
        <dbReference type="ChEBI" id="CHEBI:57959"/>
        <dbReference type="ChEBI" id="CHEBI:57972"/>
        <dbReference type="EC" id="3.7.1.3"/>
    </reaction>
</comment>
<dbReference type="GO" id="GO:0019441">
    <property type="term" value="P:L-tryptophan catabolic process to kynurenine"/>
    <property type="evidence" value="ECO:0007669"/>
    <property type="project" value="TreeGrafter"/>
</dbReference>
<dbReference type="UniPathway" id="UPA00334">
    <property type="reaction ID" value="UER00455"/>
</dbReference>
<feature type="binding site" evidence="4">
    <location>
        <position position="170"/>
    </location>
    <ligand>
        <name>pyridoxal 5'-phosphate</name>
        <dbReference type="ChEBI" id="CHEBI:597326"/>
    </ligand>
</feature>
<feature type="binding site" evidence="4">
    <location>
        <begin position="127"/>
        <end position="130"/>
    </location>
    <ligand>
        <name>pyridoxal 5'-phosphate</name>
        <dbReference type="ChEBI" id="CHEBI:597326"/>
    </ligand>
</feature>
<dbReference type="KEGG" id="pmes:FX988_03995"/>
<keyword evidence="3 4" id="KW-0663">Pyridoxal phosphate</keyword>
<evidence type="ECO:0000313" key="7">
    <source>
        <dbReference type="EMBL" id="QHJ13722.1"/>
    </source>
</evidence>
<dbReference type="GO" id="GO:0097053">
    <property type="term" value="P:L-kynurenine catabolic process"/>
    <property type="evidence" value="ECO:0007669"/>
    <property type="project" value="UniProtKB-UniRule"/>
</dbReference>
<accession>A0A857JQM2</accession>
<evidence type="ECO:0000256" key="2">
    <source>
        <dbReference type="ARBA" id="ARBA00022801"/>
    </source>
</evidence>
<dbReference type="EC" id="3.7.1.3" evidence="4 5"/>